<reference evidence="2 3" key="1">
    <citation type="submission" date="2024-06" db="EMBL/GenBank/DDBJ databases">
        <title>Complete genome of Phlyctema vagabunda strain 19-DSS-EL-015.</title>
        <authorList>
            <person name="Fiorenzani C."/>
        </authorList>
    </citation>
    <scope>NUCLEOTIDE SEQUENCE [LARGE SCALE GENOMIC DNA]</scope>
    <source>
        <strain evidence="2 3">19-DSS-EL-015</strain>
    </source>
</reference>
<evidence type="ECO:0000313" key="2">
    <source>
        <dbReference type="EMBL" id="KAL3425784.1"/>
    </source>
</evidence>
<dbReference type="Proteomes" id="UP001629113">
    <property type="component" value="Unassembled WGS sequence"/>
</dbReference>
<feature type="region of interest" description="Disordered" evidence="1">
    <location>
        <begin position="255"/>
        <end position="439"/>
    </location>
</feature>
<feature type="region of interest" description="Disordered" evidence="1">
    <location>
        <begin position="166"/>
        <end position="194"/>
    </location>
</feature>
<dbReference type="EMBL" id="JBFCZG010000002">
    <property type="protein sequence ID" value="KAL3425784.1"/>
    <property type="molecule type" value="Genomic_DNA"/>
</dbReference>
<feature type="compositionally biased region" description="Polar residues" evidence="1">
    <location>
        <begin position="342"/>
        <end position="366"/>
    </location>
</feature>
<feature type="region of interest" description="Disordered" evidence="1">
    <location>
        <begin position="1"/>
        <end position="103"/>
    </location>
</feature>
<feature type="compositionally biased region" description="Low complexity" evidence="1">
    <location>
        <begin position="286"/>
        <end position="295"/>
    </location>
</feature>
<feature type="region of interest" description="Disordered" evidence="1">
    <location>
        <begin position="209"/>
        <end position="239"/>
    </location>
</feature>
<feature type="compositionally biased region" description="Polar residues" evidence="1">
    <location>
        <begin position="409"/>
        <end position="432"/>
    </location>
</feature>
<gene>
    <name evidence="2" type="ORF">PVAG01_02575</name>
</gene>
<comment type="caution">
    <text evidence="2">The sequence shown here is derived from an EMBL/GenBank/DDBJ whole genome shotgun (WGS) entry which is preliminary data.</text>
</comment>
<protein>
    <recommendedName>
        <fullName evidence="4">Proteophosphoglycan 5</fullName>
    </recommendedName>
</protein>
<feature type="compositionally biased region" description="Polar residues" evidence="1">
    <location>
        <begin position="56"/>
        <end position="78"/>
    </location>
</feature>
<dbReference type="Pfam" id="PF15365">
    <property type="entry name" value="PNRC"/>
    <property type="match status" value="1"/>
</dbReference>
<evidence type="ECO:0000313" key="3">
    <source>
        <dbReference type="Proteomes" id="UP001629113"/>
    </source>
</evidence>
<feature type="compositionally biased region" description="Polar residues" evidence="1">
    <location>
        <begin position="17"/>
        <end position="49"/>
    </location>
</feature>
<feature type="compositionally biased region" description="Polar residues" evidence="1">
    <location>
        <begin position="90"/>
        <end position="100"/>
    </location>
</feature>
<evidence type="ECO:0000256" key="1">
    <source>
        <dbReference type="SAM" id="MobiDB-lite"/>
    </source>
</evidence>
<accession>A0ABR4PR82</accession>
<dbReference type="InterPro" id="IPR028322">
    <property type="entry name" value="PNRC-like_rgn"/>
</dbReference>
<organism evidence="2 3">
    <name type="scientific">Phlyctema vagabunda</name>
    <dbReference type="NCBI Taxonomy" id="108571"/>
    <lineage>
        <taxon>Eukaryota</taxon>
        <taxon>Fungi</taxon>
        <taxon>Dikarya</taxon>
        <taxon>Ascomycota</taxon>
        <taxon>Pezizomycotina</taxon>
        <taxon>Leotiomycetes</taxon>
        <taxon>Helotiales</taxon>
        <taxon>Dermateaceae</taxon>
        <taxon>Phlyctema</taxon>
    </lineage>
</organism>
<proteinExistence type="predicted"/>
<sequence>MSNVTVPPKRHRATRTAAIQPTLPSSEHTSNHSNMPAYAQNNQAEGIQPSTPPRTPRNNQFQTSQSALPQSAAGSGTKQRTRNKNRPKNVMTSPAVNGNARNLPHVAGAQSAGIPISAKTMATPSTTAYAGPTFHASPAPSALPIPSFYSKSVPDSPGFKGLKTLRENSPGGVTSPPMSNAAKAENPVDREESPLDLFFKADREEKARARSASSNLTSVVASGPFPPPAASPNGVQTPSFASQNVARNRNSTSGVFAMELDGPGSPGTPYGPAFSTPYSERIKAARSTTTPSRPRTNSHLQQSTDRSEALKAYLFGGPPQSAVSPPDAGHPSPLSAPLPFSTGPQRSQFSNNSPTYDAKAPSNNQRAAGRASGLRQEVTPSSTPTRTPDRNVNYSTSPTPSRGTGHRNGAQSNNYMANKSHTNSPTPNSPFGTPSLDRSADIQGMEDSLRKILKLDSTSNVASSSVANMPSAAASVPNYVGGRAPPMNGMHNGVMGS</sequence>
<name>A0ABR4PR82_9HELO</name>
<feature type="compositionally biased region" description="Polar residues" evidence="1">
    <location>
        <begin position="390"/>
        <end position="402"/>
    </location>
</feature>
<evidence type="ECO:0008006" key="4">
    <source>
        <dbReference type="Google" id="ProtNLM"/>
    </source>
</evidence>
<keyword evidence="3" id="KW-1185">Reference proteome</keyword>